<dbReference type="OrthoDB" id="6422306at2759"/>
<accession>A0A8X7C704</accession>
<evidence type="ECO:0000313" key="1">
    <source>
        <dbReference type="EMBL" id="GFY58080.1"/>
    </source>
</evidence>
<dbReference type="Proteomes" id="UP000886998">
    <property type="component" value="Unassembled WGS sequence"/>
</dbReference>
<gene>
    <name evidence="1" type="primary">AVEN_211848_1</name>
    <name evidence="1" type="ORF">TNIN_176551</name>
</gene>
<reference evidence="1" key="1">
    <citation type="submission" date="2020-08" db="EMBL/GenBank/DDBJ databases">
        <title>Multicomponent nature underlies the extraordinary mechanical properties of spider dragline silk.</title>
        <authorList>
            <person name="Kono N."/>
            <person name="Nakamura H."/>
            <person name="Mori M."/>
            <person name="Yoshida Y."/>
            <person name="Ohtoshi R."/>
            <person name="Malay A.D."/>
            <person name="Moran D.A.P."/>
            <person name="Tomita M."/>
            <person name="Numata K."/>
            <person name="Arakawa K."/>
        </authorList>
    </citation>
    <scope>NUCLEOTIDE SEQUENCE</scope>
</reference>
<sequence>MADVFVKILINYLVNDGLGVVDKFLVLHSPELSNMDLFCLGATYVDSEMNLVARIFCAAADIQQNSDMDIESFEIPKDLEILPLGENGEMEVVPVSGKNRLNTSKLPCGLPPILPDTKEMLNSFLENPEKLPIFDLDAVQS</sequence>
<protein>
    <submittedName>
        <fullName evidence="1">Uncharacterized protein</fullName>
    </submittedName>
</protein>
<name>A0A8X7C704_9ARAC</name>
<proteinExistence type="predicted"/>
<organism evidence="1 2">
    <name type="scientific">Trichonephila inaurata madagascariensis</name>
    <dbReference type="NCBI Taxonomy" id="2747483"/>
    <lineage>
        <taxon>Eukaryota</taxon>
        <taxon>Metazoa</taxon>
        <taxon>Ecdysozoa</taxon>
        <taxon>Arthropoda</taxon>
        <taxon>Chelicerata</taxon>
        <taxon>Arachnida</taxon>
        <taxon>Araneae</taxon>
        <taxon>Araneomorphae</taxon>
        <taxon>Entelegynae</taxon>
        <taxon>Araneoidea</taxon>
        <taxon>Nephilidae</taxon>
        <taxon>Trichonephila</taxon>
        <taxon>Trichonephila inaurata</taxon>
    </lineage>
</organism>
<dbReference type="AlphaFoldDB" id="A0A8X7C704"/>
<evidence type="ECO:0000313" key="2">
    <source>
        <dbReference type="Proteomes" id="UP000886998"/>
    </source>
</evidence>
<keyword evidence="2" id="KW-1185">Reference proteome</keyword>
<dbReference type="EMBL" id="BMAV01011907">
    <property type="protein sequence ID" value="GFY58080.1"/>
    <property type="molecule type" value="Genomic_DNA"/>
</dbReference>
<comment type="caution">
    <text evidence="1">The sequence shown here is derived from an EMBL/GenBank/DDBJ whole genome shotgun (WGS) entry which is preliminary data.</text>
</comment>